<accession>A0A181CAC6</accession>
<dbReference type="RefSeq" id="WP_139064284.1">
    <property type="nucleotide sequence ID" value="NZ_CALMTF010000099.1"/>
</dbReference>
<proteinExistence type="predicted"/>
<sequence length="113" mass="11312">MQPRPRPPVLVGMPTEENVSIPFPALRRLPAASRPLALLALCAGLALPLAACTGRIGEDACFSCAAEKKAASTDTAQATPTTLPVGQGTGDQPGSSRPASQARGPGVATAPGL</sequence>
<evidence type="ECO:0000256" key="1">
    <source>
        <dbReference type="SAM" id="MobiDB-lite"/>
    </source>
</evidence>
<evidence type="ECO:0000313" key="2">
    <source>
        <dbReference type="EMBL" id="QIP35312.1"/>
    </source>
</evidence>
<keyword evidence="3" id="KW-1185">Reference proteome</keyword>
<dbReference type="Proteomes" id="UP000502533">
    <property type="component" value="Chromosome"/>
</dbReference>
<evidence type="ECO:0000313" key="3">
    <source>
        <dbReference type="Proteomes" id="UP000502533"/>
    </source>
</evidence>
<organism evidence="2 3">
    <name type="scientific">Komagataeibacter rhaeticus</name>
    <dbReference type="NCBI Taxonomy" id="215221"/>
    <lineage>
        <taxon>Bacteria</taxon>
        <taxon>Pseudomonadati</taxon>
        <taxon>Pseudomonadota</taxon>
        <taxon>Alphaproteobacteria</taxon>
        <taxon>Acetobacterales</taxon>
        <taxon>Acetobacteraceae</taxon>
        <taxon>Komagataeibacter</taxon>
    </lineage>
</organism>
<feature type="region of interest" description="Disordered" evidence="1">
    <location>
        <begin position="71"/>
        <end position="113"/>
    </location>
</feature>
<feature type="compositionally biased region" description="Polar residues" evidence="1">
    <location>
        <begin position="72"/>
        <end position="99"/>
    </location>
</feature>
<protein>
    <submittedName>
        <fullName evidence="2">Uncharacterized protein</fullName>
    </submittedName>
</protein>
<name>A0A181CAC6_9PROT</name>
<reference evidence="2 3" key="1">
    <citation type="submission" date="2020-03" db="EMBL/GenBank/DDBJ databases">
        <title>Isolation of cellulose-producing strains, genome characterization and application of the synthesized cellulose films as an economical and sustainable material for piezoelectric sensor construction.</title>
        <authorList>
            <person name="Mangayil R.K."/>
        </authorList>
    </citation>
    <scope>NUCLEOTIDE SEQUENCE [LARGE SCALE GENOMIC DNA]</scope>
    <source>
        <strain evidence="2 3">ENS 9a1a</strain>
    </source>
</reference>
<dbReference type="EMBL" id="CP050139">
    <property type="protein sequence ID" value="QIP35312.1"/>
    <property type="molecule type" value="Genomic_DNA"/>
</dbReference>
<dbReference type="KEGG" id="kre:GWK63_07405"/>
<gene>
    <name evidence="2" type="ORF">GWK63_07405</name>
</gene>
<dbReference type="AlphaFoldDB" id="A0A181CAC6"/>
<dbReference type="GeneID" id="85021976"/>